<feature type="compositionally biased region" description="Low complexity" evidence="2">
    <location>
        <begin position="10"/>
        <end position="24"/>
    </location>
</feature>
<evidence type="ECO:0000313" key="5">
    <source>
        <dbReference type="Proteomes" id="UP000284842"/>
    </source>
</evidence>
<dbReference type="GO" id="GO:0008270">
    <property type="term" value="F:zinc ion binding"/>
    <property type="evidence" value="ECO:0007669"/>
    <property type="project" value="UniProtKB-KW"/>
</dbReference>
<name>A0A409X6K7_9AGAR</name>
<feature type="region of interest" description="Disordered" evidence="2">
    <location>
        <begin position="1"/>
        <end position="32"/>
    </location>
</feature>
<dbReference type="Pfam" id="PF03732">
    <property type="entry name" value="Retrotrans_gag"/>
    <property type="match status" value="1"/>
</dbReference>
<protein>
    <recommendedName>
        <fullName evidence="3">CCHC-type domain-containing protein</fullName>
    </recommendedName>
</protein>
<keyword evidence="1" id="KW-0863">Zinc-finger</keyword>
<gene>
    <name evidence="4" type="ORF">CVT24_004715</name>
</gene>
<dbReference type="OrthoDB" id="3061217at2759"/>
<feature type="compositionally biased region" description="Polar residues" evidence="2">
    <location>
        <begin position="324"/>
        <end position="368"/>
    </location>
</feature>
<evidence type="ECO:0000259" key="3">
    <source>
        <dbReference type="PROSITE" id="PS50158"/>
    </source>
</evidence>
<dbReference type="STRING" id="181874.A0A409X6K7"/>
<comment type="caution">
    <text evidence="4">The sequence shown here is derived from an EMBL/GenBank/DDBJ whole genome shotgun (WGS) entry which is preliminary data.</text>
</comment>
<feature type="region of interest" description="Disordered" evidence="2">
    <location>
        <begin position="324"/>
        <end position="372"/>
    </location>
</feature>
<evidence type="ECO:0000256" key="1">
    <source>
        <dbReference type="PROSITE-ProRule" id="PRU00047"/>
    </source>
</evidence>
<sequence>MNPQNTTAGASSSQAAHTPAAAQQPEPPTLEEVVHGLMQSTEQLKAWQDKAERMFLQYGEILTDIKQTLAKDEAPRVTSEAPSPSAPSTPHPGIHQTPPHLYVQPPTRSALKPSVPPTYNGDRATGRAFLNTCDVYYSLRPEDFRDTQTRIHWVLTYMTADRAGKWTDPVYTWERQNPGTPRFATWEDFETAFKREFFPRDPEQVAMNRLDTEAYWQRGRTLDAYLDEFYDLVRDANLEDQRTLVRRFRRGLKPSVQTEIATRYKDKPADDDLEAWIEAARCIEDSHAANAAFLGLPAPSKPFATAATPRRHVSNPHVSFASATRAPQTFSAPTVPSQGLTAPSTPNAPLNASRTSPSSQWAHQTPSAGNPVPMDIDAARKKGELPPVCHRCGRPGHFVAECTQCHDVRILEDVRAQLDLLIACTEAVFNFNDQTPGDPAPAVEDVEETEDFPSSNE</sequence>
<dbReference type="SMART" id="SM00343">
    <property type="entry name" value="ZnF_C2HC"/>
    <property type="match status" value="1"/>
</dbReference>
<proteinExistence type="predicted"/>
<dbReference type="GO" id="GO:0003676">
    <property type="term" value="F:nucleic acid binding"/>
    <property type="evidence" value="ECO:0007669"/>
    <property type="project" value="InterPro"/>
</dbReference>
<reference evidence="4 5" key="1">
    <citation type="journal article" date="2018" name="Evol. Lett.">
        <title>Horizontal gene cluster transfer increased hallucinogenic mushroom diversity.</title>
        <authorList>
            <person name="Reynolds H.T."/>
            <person name="Vijayakumar V."/>
            <person name="Gluck-Thaler E."/>
            <person name="Korotkin H.B."/>
            <person name="Matheny P.B."/>
            <person name="Slot J.C."/>
        </authorList>
    </citation>
    <scope>NUCLEOTIDE SEQUENCE [LARGE SCALE GENOMIC DNA]</scope>
    <source>
        <strain evidence="4 5">2629</strain>
    </source>
</reference>
<dbReference type="PROSITE" id="PS50158">
    <property type="entry name" value="ZF_CCHC"/>
    <property type="match status" value="1"/>
</dbReference>
<keyword evidence="1" id="KW-0479">Metal-binding</keyword>
<keyword evidence="5" id="KW-1185">Reference proteome</keyword>
<feature type="region of interest" description="Disordered" evidence="2">
    <location>
        <begin position="71"/>
        <end position="99"/>
    </location>
</feature>
<dbReference type="AlphaFoldDB" id="A0A409X6K7"/>
<dbReference type="EMBL" id="NHTK01004496">
    <property type="protein sequence ID" value="PPQ86396.1"/>
    <property type="molecule type" value="Genomic_DNA"/>
</dbReference>
<dbReference type="Proteomes" id="UP000284842">
    <property type="component" value="Unassembled WGS sequence"/>
</dbReference>
<dbReference type="InParanoid" id="A0A409X6K7"/>
<feature type="domain" description="CCHC-type" evidence="3">
    <location>
        <begin position="389"/>
        <end position="404"/>
    </location>
</feature>
<organism evidence="4 5">
    <name type="scientific">Panaeolus cyanescens</name>
    <dbReference type="NCBI Taxonomy" id="181874"/>
    <lineage>
        <taxon>Eukaryota</taxon>
        <taxon>Fungi</taxon>
        <taxon>Dikarya</taxon>
        <taxon>Basidiomycota</taxon>
        <taxon>Agaricomycotina</taxon>
        <taxon>Agaricomycetes</taxon>
        <taxon>Agaricomycetidae</taxon>
        <taxon>Agaricales</taxon>
        <taxon>Agaricineae</taxon>
        <taxon>Galeropsidaceae</taxon>
        <taxon>Panaeolus</taxon>
    </lineage>
</organism>
<evidence type="ECO:0000313" key="4">
    <source>
        <dbReference type="EMBL" id="PPQ86396.1"/>
    </source>
</evidence>
<evidence type="ECO:0000256" key="2">
    <source>
        <dbReference type="SAM" id="MobiDB-lite"/>
    </source>
</evidence>
<dbReference type="InterPro" id="IPR005162">
    <property type="entry name" value="Retrotrans_gag_dom"/>
</dbReference>
<dbReference type="Pfam" id="PF00098">
    <property type="entry name" value="zf-CCHC"/>
    <property type="match status" value="1"/>
</dbReference>
<accession>A0A409X6K7</accession>
<feature type="region of interest" description="Disordered" evidence="2">
    <location>
        <begin position="432"/>
        <end position="457"/>
    </location>
</feature>
<keyword evidence="1" id="KW-0862">Zinc</keyword>
<dbReference type="InterPro" id="IPR001878">
    <property type="entry name" value="Znf_CCHC"/>
</dbReference>